<evidence type="ECO:0000256" key="1">
    <source>
        <dbReference type="SAM" id="MobiDB-lite"/>
    </source>
</evidence>
<feature type="transmembrane region" description="Helical" evidence="2">
    <location>
        <begin position="30"/>
        <end position="49"/>
    </location>
</feature>
<organism evidence="3 4">
    <name type="scientific">Candidatus Coproplasma stercoripullorum</name>
    <dbReference type="NCBI Taxonomy" id="2840751"/>
    <lineage>
        <taxon>Bacteria</taxon>
        <taxon>Bacillati</taxon>
        <taxon>Bacillota</taxon>
        <taxon>Clostridia</taxon>
        <taxon>Eubacteriales</taxon>
        <taxon>Candidatus Coproplasma</taxon>
    </lineage>
</organism>
<feature type="transmembrane region" description="Helical" evidence="2">
    <location>
        <begin position="86"/>
        <end position="111"/>
    </location>
</feature>
<keyword evidence="2" id="KW-0472">Membrane</keyword>
<feature type="region of interest" description="Disordered" evidence="1">
    <location>
        <begin position="1"/>
        <end position="24"/>
    </location>
</feature>
<sequence length="114" mass="11979">MSNKKNRNQIPEEQTAPAAPEGPATAKDSIYAILGAAAGVLEVVLYGLAFTPVGVYGIIGGIVCGIAACGLIRTQQKRRPLAWAKVLYIMCCVVLALGVLFMIGGIIWASMQES</sequence>
<reference evidence="3" key="2">
    <citation type="journal article" date="2021" name="PeerJ">
        <title>Extensive microbial diversity within the chicken gut microbiome revealed by metagenomics and culture.</title>
        <authorList>
            <person name="Gilroy R."/>
            <person name="Ravi A."/>
            <person name="Getino M."/>
            <person name="Pursley I."/>
            <person name="Horton D.L."/>
            <person name="Alikhan N.F."/>
            <person name="Baker D."/>
            <person name="Gharbi K."/>
            <person name="Hall N."/>
            <person name="Watson M."/>
            <person name="Adriaenssens E.M."/>
            <person name="Foster-Nyarko E."/>
            <person name="Jarju S."/>
            <person name="Secka A."/>
            <person name="Antonio M."/>
            <person name="Oren A."/>
            <person name="Chaudhuri R.R."/>
            <person name="La Ragione R."/>
            <person name="Hildebrand F."/>
            <person name="Pallen M.J."/>
        </authorList>
    </citation>
    <scope>NUCLEOTIDE SEQUENCE</scope>
    <source>
        <strain evidence="3">ChiW25-3613</strain>
    </source>
</reference>
<feature type="transmembrane region" description="Helical" evidence="2">
    <location>
        <begin position="55"/>
        <end position="74"/>
    </location>
</feature>
<proteinExistence type="predicted"/>
<keyword evidence="2" id="KW-0812">Transmembrane</keyword>
<accession>A0A9D1AH12</accession>
<dbReference type="Proteomes" id="UP000824179">
    <property type="component" value="Unassembled WGS sequence"/>
</dbReference>
<name>A0A9D1AH12_9FIRM</name>
<evidence type="ECO:0000256" key="2">
    <source>
        <dbReference type="SAM" id="Phobius"/>
    </source>
</evidence>
<comment type="caution">
    <text evidence="3">The sequence shown here is derived from an EMBL/GenBank/DDBJ whole genome shotgun (WGS) entry which is preliminary data.</text>
</comment>
<evidence type="ECO:0000313" key="4">
    <source>
        <dbReference type="Proteomes" id="UP000824179"/>
    </source>
</evidence>
<gene>
    <name evidence="3" type="ORF">IAB90_07295</name>
</gene>
<dbReference type="AlphaFoldDB" id="A0A9D1AH12"/>
<dbReference type="EMBL" id="DVHB01000129">
    <property type="protein sequence ID" value="HIR40168.1"/>
    <property type="molecule type" value="Genomic_DNA"/>
</dbReference>
<evidence type="ECO:0000313" key="3">
    <source>
        <dbReference type="EMBL" id="HIR40168.1"/>
    </source>
</evidence>
<protein>
    <submittedName>
        <fullName evidence="3">Uncharacterized protein</fullName>
    </submittedName>
</protein>
<feature type="compositionally biased region" description="Low complexity" evidence="1">
    <location>
        <begin position="11"/>
        <end position="24"/>
    </location>
</feature>
<keyword evidence="2" id="KW-1133">Transmembrane helix</keyword>
<reference evidence="3" key="1">
    <citation type="submission" date="2020-10" db="EMBL/GenBank/DDBJ databases">
        <authorList>
            <person name="Gilroy R."/>
        </authorList>
    </citation>
    <scope>NUCLEOTIDE SEQUENCE</scope>
    <source>
        <strain evidence="3">ChiW25-3613</strain>
    </source>
</reference>